<dbReference type="RefSeq" id="WP_091490439.1">
    <property type="nucleotide sequence ID" value="NZ_LT629692.1"/>
</dbReference>
<dbReference type="InterPro" id="IPR013610">
    <property type="entry name" value="ArdC_N"/>
</dbReference>
<evidence type="ECO:0000313" key="3">
    <source>
        <dbReference type="EMBL" id="SDH21594.1"/>
    </source>
</evidence>
<dbReference type="Proteomes" id="UP000199009">
    <property type="component" value="Chromosome I"/>
</dbReference>
<gene>
    <name evidence="3" type="ORF">SAMN04489810_2408</name>
</gene>
<proteinExistence type="predicted"/>
<sequence length="360" mass="38486">MAPQLSRDDVTAAKLDRLHAQLADAVADLVTGDDWNRALAFAARFRSRSFNNTLLIWIQHAAAFEQGRVSAPTPTYVAGFRQWLTLGRSVDRGQRGYMIFAPVLGRFASRTPQIAQSWRRLAPREAPPGGEAVQSRLVGVRPAYVWDASQTSGAPIPEEPRPQLLEGEAPQGMWDGLAMLLRAKGYSLRLVDSNRDLGGANGMTDYLTRSVAVRGDIDPAARAKTLAHELAHVELHGPDHPESSLHRGIGEVEAESVALMVGAAHGLDTSSYTVPYVSTWASSVDGKTPVEVVQATGERVRLTAVAILSQLHTAQVGAGNPPGLSRESAIGRGAERPHYAGHTGSPARPVSRSATAGPVL</sequence>
<evidence type="ECO:0000313" key="4">
    <source>
        <dbReference type="Proteomes" id="UP000199009"/>
    </source>
</evidence>
<evidence type="ECO:0000256" key="1">
    <source>
        <dbReference type="SAM" id="MobiDB-lite"/>
    </source>
</evidence>
<feature type="domain" description="N-terminal" evidence="2">
    <location>
        <begin position="35"/>
        <end position="100"/>
    </location>
</feature>
<dbReference type="EMBL" id="LT629692">
    <property type="protein sequence ID" value="SDH21594.1"/>
    <property type="molecule type" value="Genomic_DNA"/>
</dbReference>
<organism evidence="3 4">
    <name type="scientific">Microbacterium pygmaeum</name>
    <dbReference type="NCBI Taxonomy" id="370764"/>
    <lineage>
        <taxon>Bacteria</taxon>
        <taxon>Bacillati</taxon>
        <taxon>Actinomycetota</taxon>
        <taxon>Actinomycetes</taxon>
        <taxon>Micrococcales</taxon>
        <taxon>Microbacteriaceae</taxon>
        <taxon>Microbacterium</taxon>
    </lineage>
</organism>
<accession>A0A1G8AKV4</accession>
<name>A0A1G8AKV4_9MICO</name>
<dbReference type="STRING" id="370764.SAMN04489810_2408"/>
<reference evidence="3 4" key="1">
    <citation type="submission" date="2016-10" db="EMBL/GenBank/DDBJ databases">
        <authorList>
            <person name="de Groot N.N."/>
        </authorList>
    </citation>
    <scope>NUCLEOTIDE SEQUENCE [LARGE SCALE GENOMIC DNA]</scope>
    <source>
        <strain evidence="3 4">DSM 23142</strain>
    </source>
</reference>
<feature type="region of interest" description="Disordered" evidence="1">
    <location>
        <begin position="335"/>
        <end position="360"/>
    </location>
</feature>
<dbReference type="OrthoDB" id="7605626at2"/>
<dbReference type="AlphaFoldDB" id="A0A1G8AKV4"/>
<evidence type="ECO:0000259" key="2">
    <source>
        <dbReference type="Pfam" id="PF08401"/>
    </source>
</evidence>
<keyword evidence="4" id="KW-1185">Reference proteome</keyword>
<dbReference type="Pfam" id="PF08401">
    <property type="entry name" value="ArdcN"/>
    <property type="match status" value="1"/>
</dbReference>
<protein>
    <submittedName>
        <fullName evidence="3">Antirestriction protein ArdC</fullName>
    </submittedName>
</protein>
<dbReference type="GO" id="GO:0003697">
    <property type="term" value="F:single-stranded DNA binding"/>
    <property type="evidence" value="ECO:0007669"/>
    <property type="project" value="InterPro"/>
</dbReference>